<organism evidence="8 9">
    <name type="scientific">Trichoderma harzianum</name>
    <name type="common">Hypocrea lixii</name>
    <dbReference type="NCBI Taxonomy" id="5544"/>
    <lineage>
        <taxon>Eukaryota</taxon>
        <taxon>Fungi</taxon>
        <taxon>Dikarya</taxon>
        <taxon>Ascomycota</taxon>
        <taxon>Pezizomycotina</taxon>
        <taxon>Sordariomycetes</taxon>
        <taxon>Hypocreomycetidae</taxon>
        <taxon>Hypocreales</taxon>
        <taxon>Hypocreaceae</taxon>
        <taxon>Trichoderma</taxon>
    </lineage>
</organism>
<sequence length="558" mass="59342">MLPRPGSETTKLRTSCQTCALVKVKCTKEKPTCSRCKNRGIACQYFVVKRPGRRRQVVGGTSTATNSTSLTATDGGDDSISGTIQQPSRTSLSPNPPFQDGPGSLADMRVTAPMTNSLTSTASHSGVSMMATSGSCLDHPALSRRFMPNGLSDDDMATIDPLSIFSAFEEASTNLAASVVDVGAEMDGLDFLRPSGVSDRIHAPPRDIASLLMPAEGLAPILEPIRPADTSLCSSRSSRSRSGLSSALFSAGQVNASLTAISTRRTSPAATSDALACQCLDRALHLLKKVSGSSSSSSPSSLHSSSSSQSSRAMTCVSASPDGNESLASFGGMETQPRWSQVALMENRQCLGAMDNILMCLGADEDRMLLLVLCMILLKILDRYSNVAWSRSRPSRGHSCSSSDLKVNMSDYIGADASMLGSTISRATSILGDQDQMGNGRYRRLAISFDLGPSQRNDDDDFGRATAQLVLGELHRVQRVVNQLLPKLKGSRFCNTERQNQQLGGWGGRQQAGALPMEGLDLSPASPFSATLLEHMGSDVRKSLSTLSASIIQRLRQS</sequence>
<feature type="compositionally biased region" description="Low complexity" evidence="6">
    <location>
        <begin position="291"/>
        <end position="311"/>
    </location>
</feature>
<evidence type="ECO:0000256" key="1">
    <source>
        <dbReference type="ARBA" id="ARBA00022723"/>
    </source>
</evidence>
<dbReference type="PANTHER" id="PTHR31069:SF32">
    <property type="entry name" value="ARGININE METABOLISM REGULATION PROTEIN II"/>
    <property type="match status" value="1"/>
</dbReference>
<dbReference type="PROSITE" id="PS00463">
    <property type="entry name" value="ZN2_CY6_FUNGAL_1"/>
    <property type="match status" value="1"/>
</dbReference>
<dbReference type="GO" id="GO:0000981">
    <property type="term" value="F:DNA-binding transcription factor activity, RNA polymerase II-specific"/>
    <property type="evidence" value="ECO:0007669"/>
    <property type="project" value="InterPro"/>
</dbReference>
<dbReference type="PANTHER" id="PTHR31069">
    <property type="entry name" value="OLEATE-ACTIVATED TRANSCRIPTION FACTOR 1-RELATED"/>
    <property type="match status" value="1"/>
</dbReference>
<dbReference type="GO" id="GO:0008270">
    <property type="term" value="F:zinc ion binding"/>
    <property type="evidence" value="ECO:0007669"/>
    <property type="project" value="InterPro"/>
</dbReference>
<name>A0A2K0TU22_TRIHA</name>
<dbReference type="GO" id="GO:0005634">
    <property type="term" value="C:nucleus"/>
    <property type="evidence" value="ECO:0007669"/>
    <property type="project" value="InterPro"/>
</dbReference>
<dbReference type="SUPFAM" id="SSF57701">
    <property type="entry name" value="Zn2/Cys6 DNA-binding domain"/>
    <property type="match status" value="1"/>
</dbReference>
<feature type="region of interest" description="Disordered" evidence="6">
    <location>
        <begin position="291"/>
        <end position="321"/>
    </location>
</feature>
<dbReference type="InterPro" id="IPR013700">
    <property type="entry name" value="AflR"/>
</dbReference>
<evidence type="ECO:0000256" key="4">
    <source>
        <dbReference type="ARBA" id="ARBA00023163"/>
    </source>
</evidence>
<evidence type="ECO:0000256" key="2">
    <source>
        <dbReference type="ARBA" id="ARBA00023015"/>
    </source>
</evidence>
<feature type="region of interest" description="Disordered" evidence="6">
    <location>
        <begin position="54"/>
        <end position="108"/>
    </location>
</feature>
<dbReference type="EMBL" id="MTYI01000218">
    <property type="protein sequence ID" value="PNP49030.1"/>
    <property type="molecule type" value="Genomic_DNA"/>
</dbReference>
<evidence type="ECO:0000313" key="9">
    <source>
        <dbReference type="Proteomes" id="UP000236290"/>
    </source>
</evidence>
<evidence type="ECO:0000259" key="7">
    <source>
        <dbReference type="PROSITE" id="PS50048"/>
    </source>
</evidence>
<keyword evidence="2" id="KW-0805">Transcription regulation</keyword>
<reference evidence="8 9" key="1">
    <citation type="submission" date="2017-02" db="EMBL/GenBank/DDBJ databases">
        <title>Genomes of Trichoderma spp. with biocontrol activity.</title>
        <authorList>
            <person name="Gardiner D."/>
            <person name="Kazan K."/>
            <person name="Vos C."/>
            <person name="Harvey P."/>
        </authorList>
    </citation>
    <scope>NUCLEOTIDE SEQUENCE [LARGE SCALE GENOMIC DNA]</scope>
    <source>
        <strain evidence="8 9">Tr1</strain>
    </source>
</reference>
<evidence type="ECO:0000313" key="8">
    <source>
        <dbReference type="EMBL" id="PNP49030.1"/>
    </source>
</evidence>
<dbReference type="Pfam" id="PF00172">
    <property type="entry name" value="Zn_clus"/>
    <property type="match status" value="1"/>
</dbReference>
<feature type="domain" description="Zn(2)-C6 fungal-type" evidence="7">
    <location>
        <begin position="15"/>
        <end position="45"/>
    </location>
</feature>
<keyword evidence="5" id="KW-0539">Nucleus</keyword>
<evidence type="ECO:0000256" key="6">
    <source>
        <dbReference type="SAM" id="MobiDB-lite"/>
    </source>
</evidence>
<dbReference type="SMART" id="SM00066">
    <property type="entry name" value="GAL4"/>
    <property type="match status" value="1"/>
</dbReference>
<accession>A0A2K0TU22</accession>
<feature type="compositionally biased region" description="Polar residues" evidence="6">
    <location>
        <begin position="80"/>
        <end position="93"/>
    </location>
</feature>
<keyword evidence="1" id="KW-0479">Metal-binding</keyword>
<evidence type="ECO:0000256" key="3">
    <source>
        <dbReference type="ARBA" id="ARBA00023125"/>
    </source>
</evidence>
<gene>
    <name evidence="8" type="ORF">THARTR1_10212</name>
</gene>
<dbReference type="InterPro" id="IPR036864">
    <property type="entry name" value="Zn2-C6_fun-type_DNA-bd_sf"/>
</dbReference>
<dbReference type="InterPro" id="IPR050675">
    <property type="entry name" value="OAF3"/>
</dbReference>
<dbReference type="Proteomes" id="UP000236290">
    <property type="component" value="Unassembled WGS sequence"/>
</dbReference>
<keyword evidence="4" id="KW-0804">Transcription</keyword>
<dbReference type="AlphaFoldDB" id="A0A2K0TU22"/>
<comment type="caution">
    <text evidence="8">The sequence shown here is derived from an EMBL/GenBank/DDBJ whole genome shotgun (WGS) entry which is preliminary data.</text>
</comment>
<dbReference type="InterPro" id="IPR001138">
    <property type="entry name" value="Zn2Cys6_DnaBD"/>
</dbReference>
<dbReference type="Pfam" id="PF08493">
    <property type="entry name" value="AflR"/>
    <property type="match status" value="1"/>
</dbReference>
<dbReference type="GO" id="GO:0045122">
    <property type="term" value="P:aflatoxin biosynthetic process"/>
    <property type="evidence" value="ECO:0007669"/>
    <property type="project" value="InterPro"/>
</dbReference>
<keyword evidence="3" id="KW-0238">DNA-binding</keyword>
<proteinExistence type="predicted"/>
<dbReference type="PROSITE" id="PS50048">
    <property type="entry name" value="ZN2_CY6_FUNGAL_2"/>
    <property type="match status" value="1"/>
</dbReference>
<dbReference type="OrthoDB" id="2943660at2759"/>
<dbReference type="PRINTS" id="PR00755">
    <property type="entry name" value="AFLATOXINBRP"/>
</dbReference>
<feature type="compositionally biased region" description="Low complexity" evidence="6">
    <location>
        <begin position="61"/>
        <end position="73"/>
    </location>
</feature>
<dbReference type="CDD" id="cd00067">
    <property type="entry name" value="GAL4"/>
    <property type="match status" value="1"/>
</dbReference>
<dbReference type="Gene3D" id="4.10.240.10">
    <property type="entry name" value="Zn(2)-C6 fungal-type DNA-binding domain"/>
    <property type="match status" value="1"/>
</dbReference>
<evidence type="ECO:0000256" key="5">
    <source>
        <dbReference type="ARBA" id="ARBA00023242"/>
    </source>
</evidence>
<protein>
    <recommendedName>
        <fullName evidence="7">Zn(2)-C6 fungal-type domain-containing protein</fullName>
    </recommendedName>
</protein>
<dbReference type="GO" id="GO:0003677">
    <property type="term" value="F:DNA binding"/>
    <property type="evidence" value="ECO:0007669"/>
    <property type="project" value="UniProtKB-KW"/>
</dbReference>